<dbReference type="OrthoDB" id="3176438at2"/>
<evidence type="ECO:0000256" key="4">
    <source>
        <dbReference type="ARBA" id="ARBA00022989"/>
    </source>
</evidence>
<organism evidence="7 8">
    <name type="scientific">Dendrosporobacter quercicolus</name>
    <dbReference type="NCBI Taxonomy" id="146817"/>
    <lineage>
        <taxon>Bacteria</taxon>
        <taxon>Bacillati</taxon>
        <taxon>Bacillota</taxon>
        <taxon>Negativicutes</taxon>
        <taxon>Selenomonadales</taxon>
        <taxon>Sporomusaceae</taxon>
        <taxon>Dendrosporobacter</taxon>
    </lineage>
</organism>
<evidence type="ECO:0000256" key="2">
    <source>
        <dbReference type="ARBA" id="ARBA00022475"/>
    </source>
</evidence>
<evidence type="ECO:0000313" key="8">
    <source>
        <dbReference type="Proteomes" id="UP000214880"/>
    </source>
</evidence>
<sequence>MRYVKILFQIVLLGVIGLIGNGVAMLLPFKVPGSIIGIGILFLLIERNWLAMAWVEDGSNLLISELLLFFIPSAIGVMQFSGLLLQQSVELLAVISISTLSILACIAGLSRLTHYYRERGERM</sequence>
<dbReference type="STRING" id="146817.SAMN04488502_10630"/>
<dbReference type="InterPro" id="IPR005538">
    <property type="entry name" value="LrgA/CidA"/>
</dbReference>
<dbReference type="PANTHER" id="PTHR33931">
    <property type="entry name" value="HOLIN-LIKE PROTEIN CIDA-RELATED"/>
    <property type="match status" value="1"/>
</dbReference>
<evidence type="ECO:0000256" key="3">
    <source>
        <dbReference type="ARBA" id="ARBA00022692"/>
    </source>
</evidence>
<keyword evidence="8" id="KW-1185">Reference proteome</keyword>
<feature type="transmembrane region" description="Helical" evidence="6">
    <location>
        <begin position="35"/>
        <end position="54"/>
    </location>
</feature>
<evidence type="ECO:0000313" key="7">
    <source>
        <dbReference type="EMBL" id="SDM62275.1"/>
    </source>
</evidence>
<dbReference type="EMBL" id="FNHB01000006">
    <property type="protein sequence ID" value="SDM62275.1"/>
    <property type="molecule type" value="Genomic_DNA"/>
</dbReference>
<feature type="transmembrane region" description="Helical" evidence="6">
    <location>
        <begin position="7"/>
        <end position="29"/>
    </location>
</feature>
<keyword evidence="5 6" id="KW-0472">Membrane</keyword>
<gene>
    <name evidence="7" type="ORF">SAMN04488502_10630</name>
</gene>
<proteinExistence type="predicted"/>
<accession>A0A1G9URS5</accession>
<evidence type="ECO:0000256" key="6">
    <source>
        <dbReference type="SAM" id="Phobius"/>
    </source>
</evidence>
<protein>
    <submittedName>
        <fullName evidence="7">Holin-like protein</fullName>
    </submittedName>
</protein>
<dbReference type="Proteomes" id="UP000214880">
    <property type="component" value="Unassembled WGS sequence"/>
</dbReference>
<name>A0A1G9URS5_9FIRM</name>
<dbReference type="PANTHER" id="PTHR33931:SF2">
    <property type="entry name" value="HOLIN-LIKE PROTEIN CIDA"/>
    <property type="match status" value="1"/>
</dbReference>
<keyword evidence="2" id="KW-1003">Cell membrane</keyword>
<dbReference type="AlphaFoldDB" id="A0A1G9URS5"/>
<keyword evidence="3 6" id="KW-0812">Transmembrane</keyword>
<evidence type="ECO:0000256" key="5">
    <source>
        <dbReference type="ARBA" id="ARBA00023136"/>
    </source>
</evidence>
<comment type="subcellular location">
    <subcellularLocation>
        <location evidence="1">Cell membrane</location>
        <topology evidence="1">Multi-pass membrane protein</topology>
    </subcellularLocation>
</comment>
<reference evidence="7 8" key="1">
    <citation type="submission" date="2016-10" db="EMBL/GenBank/DDBJ databases">
        <authorList>
            <person name="de Groot N.N."/>
        </authorList>
    </citation>
    <scope>NUCLEOTIDE SEQUENCE [LARGE SCALE GENOMIC DNA]</scope>
    <source>
        <strain evidence="7 8">DSM 1736</strain>
    </source>
</reference>
<evidence type="ECO:0000256" key="1">
    <source>
        <dbReference type="ARBA" id="ARBA00004651"/>
    </source>
</evidence>
<feature type="transmembrane region" description="Helical" evidence="6">
    <location>
        <begin position="66"/>
        <end position="85"/>
    </location>
</feature>
<dbReference type="GO" id="GO:0005886">
    <property type="term" value="C:plasma membrane"/>
    <property type="evidence" value="ECO:0007669"/>
    <property type="project" value="UniProtKB-SubCell"/>
</dbReference>
<dbReference type="Pfam" id="PF03788">
    <property type="entry name" value="LrgA"/>
    <property type="match status" value="1"/>
</dbReference>
<feature type="transmembrane region" description="Helical" evidence="6">
    <location>
        <begin position="91"/>
        <end position="113"/>
    </location>
</feature>
<keyword evidence="4 6" id="KW-1133">Transmembrane helix</keyword>
<dbReference type="RefSeq" id="WP_092073444.1">
    <property type="nucleotide sequence ID" value="NZ_FNHB01000006.1"/>
</dbReference>